<evidence type="ECO:0000256" key="4">
    <source>
        <dbReference type="HAMAP-Rule" id="MF_00171"/>
    </source>
</evidence>
<keyword evidence="3 4" id="KW-0413">Isomerase</keyword>
<sequence>MPTTRLLIEYDGTDFRGWQIQPEGPTVQGAIEDALAVALRHPVAVVGSGRTDTGVHARGQVAHFVTEAAVDAFRLKASLNGLLPPSIAVLAVAPAPDGFHARYDARRRRYVYHAATEPRALDRRTRVHLWPAPDVDAMNEAARRLVGRHDFSSFCRTKSETTNRVCTVRLARWGPGARPGDFDFEVEADRFLHGMVRGIVGTLVEVGRGRRSPSDVADVLAARDRRAAGPAAPPHGLVLDRVEYDAPPA</sequence>
<dbReference type="InterPro" id="IPR001406">
    <property type="entry name" value="PsdUridine_synth_TruA"/>
</dbReference>
<dbReference type="PANTHER" id="PTHR11142:SF0">
    <property type="entry name" value="TRNA PSEUDOURIDINE SYNTHASE-LIKE 1"/>
    <property type="match status" value="1"/>
</dbReference>
<dbReference type="FunFam" id="3.30.70.580:FF:000001">
    <property type="entry name" value="tRNA pseudouridine synthase A"/>
    <property type="match status" value="1"/>
</dbReference>
<dbReference type="EC" id="5.4.99.12" evidence="4"/>
<dbReference type="InterPro" id="IPR020097">
    <property type="entry name" value="PsdUridine_synth_TruA_a/b_dom"/>
</dbReference>
<feature type="active site" description="Nucleophile" evidence="4 5">
    <location>
        <position position="52"/>
    </location>
</feature>
<accession>A0A271IYY3</accession>
<dbReference type="InterPro" id="IPR020095">
    <property type="entry name" value="PsdUridine_synth_TruA_C"/>
</dbReference>
<feature type="domain" description="Pseudouridine synthase I TruA alpha/beta" evidence="8">
    <location>
        <begin position="8"/>
        <end position="104"/>
    </location>
</feature>
<evidence type="ECO:0000313" key="10">
    <source>
        <dbReference type="Proteomes" id="UP000216339"/>
    </source>
</evidence>
<organism evidence="9 10">
    <name type="scientific">Rubrivirga marina</name>
    <dbReference type="NCBI Taxonomy" id="1196024"/>
    <lineage>
        <taxon>Bacteria</taxon>
        <taxon>Pseudomonadati</taxon>
        <taxon>Rhodothermota</taxon>
        <taxon>Rhodothermia</taxon>
        <taxon>Rhodothermales</taxon>
        <taxon>Rubricoccaceae</taxon>
        <taxon>Rubrivirga</taxon>
    </lineage>
</organism>
<evidence type="ECO:0000256" key="2">
    <source>
        <dbReference type="ARBA" id="ARBA00022694"/>
    </source>
</evidence>
<comment type="caution">
    <text evidence="4">Lacks conserved residue(s) required for the propagation of feature annotation.</text>
</comment>
<dbReference type="Pfam" id="PF01416">
    <property type="entry name" value="PseudoU_synth_1"/>
    <property type="match status" value="2"/>
</dbReference>
<evidence type="ECO:0000259" key="8">
    <source>
        <dbReference type="Pfam" id="PF01416"/>
    </source>
</evidence>
<dbReference type="HAMAP" id="MF_00171">
    <property type="entry name" value="TruA"/>
    <property type="match status" value="1"/>
</dbReference>
<name>A0A271IYY3_9BACT</name>
<dbReference type="OrthoDB" id="9811823at2"/>
<reference evidence="9 10" key="1">
    <citation type="submission" date="2016-11" db="EMBL/GenBank/DDBJ databases">
        <title>Study of marine rhodopsin-containing bacteria.</title>
        <authorList>
            <person name="Yoshizawa S."/>
            <person name="Kumagai Y."/>
            <person name="Kogure K."/>
        </authorList>
    </citation>
    <scope>NUCLEOTIDE SEQUENCE [LARGE SCALE GENOMIC DNA]</scope>
    <source>
        <strain evidence="9 10">SAORIC-28</strain>
    </source>
</reference>
<feature type="binding site" evidence="4 6">
    <location>
        <position position="110"/>
    </location>
    <ligand>
        <name>substrate</name>
    </ligand>
</feature>
<proteinExistence type="inferred from homology"/>
<gene>
    <name evidence="4" type="primary">truA</name>
    <name evidence="9" type="ORF">BSZ37_06815</name>
</gene>
<feature type="domain" description="Pseudouridine synthase I TruA alpha/beta" evidence="8">
    <location>
        <begin position="141"/>
        <end position="245"/>
    </location>
</feature>
<dbReference type="GO" id="GO:0031119">
    <property type="term" value="P:tRNA pseudouridine synthesis"/>
    <property type="evidence" value="ECO:0007669"/>
    <property type="project" value="UniProtKB-UniRule"/>
</dbReference>
<comment type="catalytic activity">
    <reaction evidence="4 7">
        <text>uridine(38/39/40) in tRNA = pseudouridine(38/39/40) in tRNA</text>
        <dbReference type="Rhea" id="RHEA:22376"/>
        <dbReference type="Rhea" id="RHEA-COMP:10085"/>
        <dbReference type="Rhea" id="RHEA-COMP:10087"/>
        <dbReference type="ChEBI" id="CHEBI:65314"/>
        <dbReference type="ChEBI" id="CHEBI:65315"/>
        <dbReference type="EC" id="5.4.99.12"/>
    </reaction>
</comment>
<evidence type="ECO:0000256" key="1">
    <source>
        <dbReference type="ARBA" id="ARBA00009375"/>
    </source>
</evidence>
<comment type="similarity">
    <text evidence="1 4 7">Belongs to the tRNA pseudouridine synthase TruA family.</text>
</comment>
<dbReference type="GO" id="GO:0003723">
    <property type="term" value="F:RNA binding"/>
    <property type="evidence" value="ECO:0007669"/>
    <property type="project" value="InterPro"/>
</dbReference>
<dbReference type="PIRSF" id="PIRSF001430">
    <property type="entry name" value="tRNA_psdUrid_synth"/>
    <property type="match status" value="1"/>
</dbReference>
<keyword evidence="10" id="KW-1185">Reference proteome</keyword>
<keyword evidence="2 4" id="KW-0819">tRNA processing</keyword>
<dbReference type="Gene3D" id="3.30.70.660">
    <property type="entry name" value="Pseudouridine synthase I, catalytic domain, C-terminal subdomain"/>
    <property type="match status" value="1"/>
</dbReference>
<comment type="subunit">
    <text evidence="4">Homodimer.</text>
</comment>
<dbReference type="NCBIfam" id="TIGR00071">
    <property type="entry name" value="hisT_truA"/>
    <property type="match status" value="1"/>
</dbReference>
<dbReference type="CDD" id="cd02570">
    <property type="entry name" value="PseudoU_synth_EcTruA"/>
    <property type="match status" value="1"/>
</dbReference>
<dbReference type="GO" id="GO:0160147">
    <property type="term" value="F:tRNA pseudouridine(38-40) synthase activity"/>
    <property type="evidence" value="ECO:0007669"/>
    <property type="project" value="UniProtKB-EC"/>
</dbReference>
<evidence type="ECO:0000256" key="6">
    <source>
        <dbReference type="PIRSR" id="PIRSR001430-2"/>
    </source>
</evidence>
<evidence type="ECO:0000313" key="9">
    <source>
        <dbReference type="EMBL" id="PAP76178.1"/>
    </source>
</evidence>
<protein>
    <recommendedName>
        <fullName evidence="4">tRNA pseudouridine synthase A</fullName>
        <ecNumber evidence="4">5.4.99.12</ecNumber>
    </recommendedName>
    <alternativeName>
        <fullName evidence="4">tRNA pseudouridine(38-40) synthase</fullName>
    </alternativeName>
    <alternativeName>
        <fullName evidence="4">tRNA pseudouridylate synthase I</fullName>
    </alternativeName>
    <alternativeName>
        <fullName evidence="4">tRNA-uridine isomerase I</fullName>
    </alternativeName>
</protein>
<dbReference type="PANTHER" id="PTHR11142">
    <property type="entry name" value="PSEUDOURIDYLATE SYNTHASE"/>
    <property type="match status" value="1"/>
</dbReference>
<dbReference type="InterPro" id="IPR020094">
    <property type="entry name" value="TruA/RsuA/RluB/E/F_N"/>
</dbReference>
<dbReference type="AlphaFoldDB" id="A0A271IYY3"/>
<dbReference type="Proteomes" id="UP000216339">
    <property type="component" value="Unassembled WGS sequence"/>
</dbReference>
<dbReference type="Gene3D" id="3.30.70.580">
    <property type="entry name" value="Pseudouridine synthase I, catalytic domain, N-terminal subdomain"/>
    <property type="match status" value="1"/>
</dbReference>
<dbReference type="RefSeq" id="WP_095509820.1">
    <property type="nucleotide sequence ID" value="NZ_MQWD01000001.1"/>
</dbReference>
<dbReference type="InterPro" id="IPR020103">
    <property type="entry name" value="PsdUridine_synth_cat_dom_sf"/>
</dbReference>
<dbReference type="EMBL" id="MQWD01000001">
    <property type="protein sequence ID" value="PAP76178.1"/>
    <property type="molecule type" value="Genomic_DNA"/>
</dbReference>
<comment type="function">
    <text evidence="4">Formation of pseudouridine at positions 38, 39 and 40 in the anticodon stem and loop of transfer RNAs.</text>
</comment>
<comment type="caution">
    <text evidence="9">The sequence shown here is derived from an EMBL/GenBank/DDBJ whole genome shotgun (WGS) entry which is preliminary data.</text>
</comment>
<evidence type="ECO:0000256" key="3">
    <source>
        <dbReference type="ARBA" id="ARBA00023235"/>
    </source>
</evidence>
<dbReference type="SUPFAM" id="SSF55120">
    <property type="entry name" value="Pseudouridine synthase"/>
    <property type="match status" value="1"/>
</dbReference>
<evidence type="ECO:0000256" key="5">
    <source>
        <dbReference type="PIRSR" id="PIRSR001430-1"/>
    </source>
</evidence>
<evidence type="ECO:0000256" key="7">
    <source>
        <dbReference type="RuleBase" id="RU003792"/>
    </source>
</evidence>